<evidence type="ECO:0000313" key="1">
    <source>
        <dbReference type="EMBL" id="KZS07462.1"/>
    </source>
</evidence>
<dbReference type="AlphaFoldDB" id="A0A164Q629"/>
<proteinExistence type="predicted"/>
<keyword evidence="2" id="KW-1185">Reference proteome</keyword>
<reference evidence="1 2" key="1">
    <citation type="submission" date="2016-03" db="EMBL/GenBank/DDBJ databases">
        <title>EvidentialGene: Evidence-directed Construction of Genes on Genomes.</title>
        <authorList>
            <person name="Gilbert D.G."/>
            <person name="Choi J.-H."/>
            <person name="Mockaitis K."/>
            <person name="Colbourne J."/>
            <person name="Pfrender M."/>
        </authorList>
    </citation>
    <scope>NUCLEOTIDE SEQUENCE [LARGE SCALE GENOMIC DNA]</scope>
    <source>
        <strain evidence="1 2">Xinb3</strain>
        <tissue evidence="1">Complete organism</tissue>
    </source>
</reference>
<dbReference type="EMBL" id="LRGB01002451">
    <property type="protein sequence ID" value="KZS07462.1"/>
    <property type="molecule type" value="Genomic_DNA"/>
</dbReference>
<gene>
    <name evidence="1" type="ORF">APZ42_028608</name>
</gene>
<sequence length="61" mass="6946">MDFSVLSTQFNTKKVPLDKMMKNGEQLKNGFLGFLLQILSAELGIISHDLKDFRCLKCIAR</sequence>
<evidence type="ECO:0000313" key="2">
    <source>
        <dbReference type="Proteomes" id="UP000076858"/>
    </source>
</evidence>
<comment type="caution">
    <text evidence="1">The sequence shown here is derived from an EMBL/GenBank/DDBJ whole genome shotgun (WGS) entry which is preliminary data.</text>
</comment>
<name>A0A164Q629_9CRUS</name>
<accession>A0A164Q629</accession>
<dbReference type="Proteomes" id="UP000076858">
    <property type="component" value="Unassembled WGS sequence"/>
</dbReference>
<organism evidence="1 2">
    <name type="scientific">Daphnia magna</name>
    <dbReference type="NCBI Taxonomy" id="35525"/>
    <lineage>
        <taxon>Eukaryota</taxon>
        <taxon>Metazoa</taxon>
        <taxon>Ecdysozoa</taxon>
        <taxon>Arthropoda</taxon>
        <taxon>Crustacea</taxon>
        <taxon>Branchiopoda</taxon>
        <taxon>Diplostraca</taxon>
        <taxon>Cladocera</taxon>
        <taxon>Anomopoda</taxon>
        <taxon>Daphniidae</taxon>
        <taxon>Daphnia</taxon>
    </lineage>
</organism>
<protein>
    <submittedName>
        <fullName evidence="1">Uncharacterized protein</fullName>
    </submittedName>
</protein>